<evidence type="ECO:0000313" key="3">
    <source>
        <dbReference type="EnsemblPlants" id="QL10p014656:mrna:CDS:1"/>
    </source>
</evidence>
<accession>A0A7N2RBM5</accession>
<organism evidence="3 4">
    <name type="scientific">Quercus lobata</name>
    <name type="common">Valley oak</name>
    <dbReference type="NCBI Taxonomy" id="97700"/>
    <lineage>
        <taxon>Eukaryota</taxon>
        <taxon>Viridiplantae</taxon>
        <taxon>Streptophyta</taxon>
        <taxon>Embryophyta</taxon>
        <taxon>Tracheophyta</taxon>
        <taxon>Spermatophyta</taxon>
        <taxon>Magnoliopsida</taxon>
        <taxon>eudicotyledons</taxon>
        <taxon>Gunneridae</taxon>
        <taxon>Pentapetalae</taxon>
        <taxon>rosids</taxon>
        <taxon>fabids</taxon>
        <taxon>Fagales</taxon>
        <taxon>Fagaceae</taxon>
        <taxon>Quercus</taxon>
    </lineage>
</organism>
<sequence>MTVGNIRFESASLWVQIWEAPFDMVSPHVAREVGSRLGKVEEVEWKKRKDDISMFMRVRVALPIAKPIRRGGFIAGSDGVKTWVSFKYERLPIFCHFCGILGHDLRHCVAHYAAEKKGERIEYQYGDFLRAVGGRPRTPYAKASSQMAGMEEVTDYAAETGLKQGVQEGPMSTTAAAANLGDAWNPSAVENPRRVINDEAVNPGPVAEITLSTNERIQSHADVKGAKSAAEETAKEIKKNGQVSRVLKGFDENVGADFKSNEANLVDVMIQTQEQGLDASTLSPGMNGPTNVKPKGSWTRVNRMDLGLGDVGKAIMLHGLGKREARESYEGQAVEQIRKKGKWNSDDENNDHGSAGVESHPCREQ</sequence>
<dbReference type="InParanoid" id="A0A7N2RBM5"/>
<name>A0A7N2RBM5_QUELO</name>
<dbReference type="EnsemblPlants" id="QL10p014656:mrna">
    <property type="protein sequence ID" value="QL10p014656:mrna:CDS:1"/>
    <property type="gene ID" value="QL10p014656"/>
</dbReference>
<feature type="region of interest" description="Disordered" evidence="1">
    <location>
        <begin position="323"/>
        <end position="365"/>
    </location>
</feature>
<dbReference type="Gramene" id="QL10p014656:mrna">
    <property type="protein sequence ID" value="QL10p014656:mrna:CDS:1"/>
    <property type="gene ID" value="QL10p014656"/>
</dbReference>
<feature type="domain" description="Zinc knuckle CX2CX4HX4C" evidence="2">
    <location>
        <begin position="64"/>
        <end position="108"/>
    </location>
</feature>
<dbReference type="PANTHER" id="PTHR31286:SF167">
    <property type="entry name" value="OS09G0268800 PROTEIN"/>
    <property type="match status" value="1"/>
</dbReference>
<protein>
    <recommendedName>
        <fullName evidence="2">Zinc knuckle CX2CX4HX4C domain-containing protein</fullName>
    </recommendedName>
</protein>
<evidence type="ECO:0000256" key="1">
    <source>
        <dbReference type="SAM" id="MobiDB-lite"/>
    </source>
</evidence>
<dbReference type="InterPro" id="IPR025836">
    <property type="entry name" value="Zn_knuckle_CX2CX4HX4C"/>
</dbReference>
<evidence type="ECO:0000313" key="4">
    <source>
        <dbReference type="Proteomes" id="UP000594261"/>
    </source>
</evidence>
<reference evidence="3" key="2">
    <citation type="submission" date="2021-01" db="UniProtKB">
        <authorList>
            <consortium name="EnsemblPlants"/>
        </authorList>
    </citation>
    <scope>IDENTIFICATION</scope>
</reference>
<dbReference type="AlphaFoldDB" id="A0A7N2RBM5"/>
<dbReference type="PANTHER" id="PTHR31286">
    <property type="entry name" value="GLYCINE-RICH CELL WALL STRUCTURAL PROTEIN 1.8-LIKE"/>
    <property type="match status" value="1"/>
</dbReference>
<dbReference type="EMBL" id="LRBV02000010">
    <property type="status" value="NOT_ANNOTATED_CDS"/>
    <property type="molecule type" value="Genomic_DNA"/>
</dbReference>
<dbReference type="Proteomes" id="UP000594261">
    <property type="component" value="Chromosome 10"/>
</dbReference>
<dbReference type="InterPro" id="IPR040256">
    <property type="entry name" value="At4g02000-like"/>
</dbReference>
<proteinExistence type="predicted"/>
<evidence type="ECO:0000259" key="2">
    <source>
        <dbReference type="Pfam" id="PF14392"/>
    </source>
</evidence>
<dbReference type="Pfam" id="PF14392">
    <property type="entry name" value="zf-CCHC_4"/>
    <property type="match status" value="1"/>
</dbReference>
<reference evidence="3 4" key="1">
    <citation type="journal article" date="2016" name="G3 (Bethesda)">
        <title>First Draft Assembly and Annotation of the Genome of a California Endemic Oak Quercus lobata Nee (Fagaceae).</title>
        <authorList>
            <person name="Sork V.L."/>
            <person name="Fitz-Gibbon S.T."/>
            <person name="Puiu D."/>
            <person name="Crepeau M."/>
            <person name="Gugger P.F."/>
            <person name="Sherman R."/>
            <person name="Stevens K."/>
            <person name="Langley C.H."/>
            <person name="Pellegrini M."/>
            <person name="Salzberg S.L."/>
        </authorList>
    </citation>
    <scope>NUCLEOTIDE SEQUENCE [LARGE SCALE GENOMIC DNA]</scope>
    <source>
        <strain evidence="3 4">cv. SW786</strain>
    </source>
</reference>
<keyword evidence="4" id="KW-1185">Reference proteome</keyword>